<sequence>MIKKKLFTMIVASFFSSFGFISQSEMKHEMQSPILMKVNK</sequence>
<dbReference type="AlphaFoldDB" id="A0A1Y0B0R8"/>
<organism evidence="1">
    <name type="scientific">Utricularia reniformis</name>
    <dbReference type="NCBI Taxonomy" id="192314"/>
    <lineage>
        <taxon>Eukaryota</taxon>
        <taxon>Viridiplantae</taxon>
        <taxon>Streptophyta</taxon>
        <taxon>Embryophyta</taxon>
        <taxon>Tracheophyta</taxon>
        <taxon>Spermatophyta</taxon>
        <taxon>Magnoliopsida</taxon>
        <taxon>eudicotyledons</taxon>
        <taxon>Gunneridae</taxon>
        <taxon>Pentapetalae</taxon>
        <taxon>asterids</taxon>
        <taxon>lamiids</taxon>
        <taxon>Lamiales</taxon>
        <taxon>Lentibulariaceae</taxon>
        <taxon>Utricularia</taxon>
    </lineage>
</organism>
<name>A0A1Y0B0R8_9LAMI</name>
<gene>
    <name evidence="1" type="ORF">AEK19_MT0804</name>
</gene>
<accession>A0A1Y0B0R8</accession>
<geneLocation type="mitochondrion" evidence="1"/>
<protein>
    <submittedName>
        <fullName evidence="1">Uncharacterized protein</fullName>
    </submittedName>
</protein>
<reference evidence="1" key="1">
    <citation type="submission" date="2017-03" db="EMBL/GenBank/DDBJ databases">
        <title>The mitochondrial genome of the carnivorous plant Utricularia reniformis (Lentibulariaceae): structure, comparative analysis and evolutionary landmarks.</title>
        <authorList>
            <person name="Silva S.R."/>
            <person name="Alvarenga D.O."/>
            <person name="Michael T.P."/>
            <person name="Miranda V.F.O."/>
            <person name="Varani A.M."/>
        </authorList>
    </citation>
    <scope>NUCLEOTIDE SEQUENCE</scope>
</reference>
<keyword evidence="1" id="KW-0496">Mitochondrion</keyword>
<evidence type="ECO:0000313" key="1">
    <source>
        <dbReference type="EMBL" id="ART31042.1"/>
    </source>
</evidence>
<dbReference type="EMBL" id="KY774314">
    <property type="protein sequence ID" value="ART31042.1"/>
    <property type="molecule type" value="Genomic_DNA"/>
</dbReference>
<proteinExistence type="predicted"/>